<accession>A0ABV1M0L2</accession>
<protein>
    <submittedName>
        <fullName evidence="2">Transglutaminase-like cysteine peptidase</fullName>
    </submittedName>
</protein>
<dbReference type="Pfam" id="PF06035">
    <property type="entry name" value="Peptidase_C93"/>
    <property type="match status" value="1"/>
</dbReference>
<dbReference type="InterPro" id="IPR010319">
    <property type="entry name" value="Transglutaminase-like_Cys_pept"/>
</dbReference>
<dbReference type="Proteomes" id="UP001433638">
    <property type="component" value="Unassembled WGS sequence"/>
</dbReference>
<organism evidence="2 3">
    <name type="scientific">Vogesella oryzagri</name>
    <dbReference type="NCBI Taxonomy" id="3160864"/>
    <lineage>
        <taxon>Bacteria</taxon>
        <taxon>Pseudomonadati</taxon>
        <taxon>Pseudomonadota</taxon>
        <taxon>Betaproteobacteria</taxon>
        <taxon>Neisseriales</taxon>
        <taxon>Chromobacteriaceae</taxon>
        <taxon>Vogesella</taxon>
    </lineage>
</organism>
<feature type="signal peptide" evidence="1">
    <location>
        <begin position="1"/>
        <end position="18"/>
    </location>
</feature>
<name>A0ABV1M0L2_9NEIS</name>
<proteinExistence type="predicted"/>
<dbReference type="InterPro" id="IPR038765">
    <property type="entry name" value="Papain-like_cys_pep_sf"/>
</dbReference>
<sequence>MLASVCSALLLLAGLVVASVTADRAQQLYGPQVLRIYRDWQQLVLRLGKESSDEVKVREVNQFFNQRLHYMEDIELWKQVDYWATPLESMSKGSGDCEDYAFAKYFTLRELGVAPQKLRMIYVKARIGGPGSTITQAHMVLAYYPAPTVEPMVLDSLISSIMPASQRSDLQPVFSFNGDGIWVGGGSAPNASVDRLTRWRQLIDKMKAEGFIN</sequence>
<keyword evidence="1" id="KW-0732">Signal</keyword>
<dbReference type="SUPFAM" id="SSF54001">
    <property type="entry name" value="Cysteine proteinases"/>
    <property type="match status" value="1"/>
</dbReference>
<comment type="caution">
    <text evidence="2">The sequence shown here is derived from an EMBL/GenBank/DDBJ whole genome shotgun (WGS) entry which is preliminary data.</text>
</comment>
<dbReference type="EMBL" id="JBEFLD010000002">
    <property type="protein sequence ID" value="MEQ6289759.1"/>
    <property type="molecule type" value="Genomic_DNA"/>
</dbReference>
<feature type="chain" id="PRO_5045178099" evidence="1">
    <location>
        <begin position="19"/>
        <end position="213"/>
    </location>
</feature>
<reference evidence="2" key="1">
    <citation type="submission" date="2024-06" db="EMBL/GenBank/DDBJ databases">
        <title>Genome sequence of Vogesella sp. MAHUQ-64.</title>
        <authorList>
            <person name="Huq M.A."/>
        </authorList>
    </citation>
    <scope>NUCLEOTIDE SEQUENCE</scope>
    <source>
        <strain evidence="2">MAHUQ-64</strain>
    </source>
</reference>
<evidence type="ECO:0000313" key="2">
    <source>
        <dbReference type="EMBL" id="MEQ6289759.1"/>
    </source>
</evidence>
<evidence type="ECO:0000256" key="1">
    <source>
        <dbReference type="SAM" id="SignalP"/>
    </source>
</evidence>
<keyword evidence="3" id="KW-1185">Reference proteome</keyword>
<dbReference type="PANTHER" id="PTHR39327">
    <property type="match status" value="1"/>
</dbReference>
<gene>
    <name evidence="2" type="ORF">ABNW52_03935</name>
</gene>
<dbReference type="Gene3D" id="3.10.620.30">
    <property type="match status" value="1"/>
</dbReference>
<evidence type="ECO:0000313" key="3">
    <source>
        <dbReference type="Proteomes" id="UP001433638"/>
    </source>
</evidence>
<dbReference type="RefSeq" id="WP_349584305.1">
    <property type="nucleotide sequence ID" value="NZ_JBEFLD010000002.1"/>
</dbReference>
<dbReference type="PANTHER" id="PTHR39327:SF1">
    <property type="entry name" value="BLR5470 PROTEIN"/>
    <property type="match status" value="1"/>
</dbReference>